<accession>A0ABV6C5N2</accession>
<keyword evidence="2" id="KW-1185">Reference proteome</keyword>
<name>A0ABV6C5N2_9ACTN</name>
<sequence length="98" mass="11403">MDPLVLESCHSTWLFDTERMRFRRILKGLDGDKHHTATQWRPYYGLDIDPLSETFVVRLDPEGTRLLRSWRHVDRCAQCGGQATTELSLEELRAASRS</sequence>
<evidence type="ECO:0000313" key="1">
    <source>
        <dbReference type="EMBL" id="MFC0083010.1"/>
    </source>
</evidence>
<dbReference type="Proteomes" id="UP001589788">
    <property type="component" value="Unassembled WGS sequence"/>
</dbReference>
<dbReference type="EMBL" id="JBHLYQ010000218">
    <property type="protein sequence ID" value="MFC0083010.1"/>
    <property type="molecule type" value="Genomic_DNA"/>
</dbReference>
<reference evidence="1 2" key="1">
    <citation type="submission" date="2024-09" db="EMBL/GenBank/DDBJ databases">
        <authorList>
            <person name="Sun Q."/>
            <person name="Mori K."/>
        </authorList>
    </citation>
    <scope>NUCLEOTIDE SEQUENCE [LARGE SCALE GENOMIC DNA]</scope>
    <source>
        <strain evidence="1 2">JCM 15389</strain>
    </source>
</reference>
<organism evidence="1 2">
    <name type="scientific">Aciditerrimonas ferrireducens</name>
    <dbReference type="NCBI Taxonomy" id="667306"/>
    <lineage>
        <taxon>Bacteria</taxon>
        <taxon>Bacillati</taxon>
        <taxon>Actinomycetota</taxon>
        <taxon>Acidimicrobiia</taxon>
        <taxon>Acidimicrobiales</taxon>
        <taxon>Acidimicrobiaceae</taxon>
        <taxon>Aciditerrimonas</taxon>
    </lineage>
</organism>
<comment type="caution">
    <text evidence="1">The sequence shown here is derived from an EMBL/GenBank/DDBJ whole genome shotgun (WGS) entry which is preliminary data.</text>
</comment>
<gene>
    <name evidence="1" type="ORF">ACFFRE_12820</name>
</gene>
<protein>
    <submittedName>
        <fullName evidence="1">Uncharacterized protein</fullName>
    </submittedName>
</protein>
<evidence type="ECO:0000313" key="2">
    <source>
        <dbReference type="Proteomes" id="UP001589788"/>
    </source>
</evidence>
<dbReference type="RefSeq" id="WP_248105872.1">
    <property type="nucleotide sequence ID" value="NZ_JAKHEX010000003.1"/>
</dbReference>
<proteinExistence type="predicted"/>